<organism evidence="1 2">
    <name type="scientific">Flavobacterium caeni</name>
    <dbReference type="NCBI Taxonomy" id="490189"/>
    <lineage>
        <taxon>Bacteria</taxon>
        <taxon>Pseudomonadati</taxon>
        <taxon>Bacteroidota</taxon>
        <taxon>Flavobacteriia</taxon>
        <taxon>Flavobacteriales</taxon>
        <taxon>Flavobacteriaceae</taxon>
        <taxon>Flavobacterium</taxon>
    </lineage>
</organism>
<accession>A0A1G5KLH3</accession>
<dbReference type="EMBL" id="FMVF01000047">
    <property type="protein sequence ID" value="SCZ00900.1"/>
    <property type="molecule type" value="Genomic_DNA"/>
</dbReference>
<dbReference type="RefSeq" id="WP_091147378.1">
    <property type="nucleotide sequence ID" value="NZ_FMVF01000047.1"/>
</dbReference>
<dbReference type="Proteomes" id="UP000199354">
    <property type="component" value="Unassembled WGS sequence"/>
</dbReference>
<proteinExistence type="predicted"/>
<dbReference type="OrthoDB" id="1411960at2"/>
<keyword evidence="2" id="KW-1185">Reference proteome</keyword>
<protein>
    <submittedName>
        <fullName evidence="1">Uncharacterized protein</fullName>
    </submittedName>
</protein>
<evidence type="ECO:0000313" key="1">
    <source>
        <dbReference type="EMBL" id="SCZ00900.1"/>
    </source>
</evidence>
<name>A0A1G5KLH3_9FLAO</name>
<reference evidence="1 2" key="1">
    <citation type="submission" date="2016-10" db="EMBL/GenBank/DDBJ databases">
        <authorList>
            <person name="de Groot N.N."/>
        </authorList>
    </citation>
    <scope>NUCLEOTIDE SEQUENCE [LARGE SCALE GENOMIC DNA]</scope>
    <source>
        <strain evidence="1 2">CGMCC 1.7031</strain>
    </source>
</reference>
<dbReference type="AlphaFoldDB" id="A0A1G5KLH3"/>
<evidence type="ECO:0000313" key="2">
    <source>
        <dbReference type="Proteomes" id="UP000199354"/>
    </source>
</evidence>
<sequence>MRKQFFVLLIINIFYLSVKAQTIREIPVYTLNDIACASYDNYGPVIYFNPNICQQAGQLTTLFFKAHEYAHHNLGHVIQKLWNANNPYVQNWLDKNMENDADAYAVRYWVGQNNIQVIQSWVNTMWSINNLGDNTHLPSQIRATNVVQYYYQLTGFKLFP</sequence>
<dbReference type="STRING" id="490189.SAMN02927903_03348"/>
<gene>
    <name evidence="1" type="ORF">SAMN02927903_03348</name>
</gene>